<keyword evidence="2 9" id="KW-0813">Transport</keyword>
<keyword evidence="8 9" id="KW-0472">Membrane</keyword>
<organism evidence="11 12">
    <name type="scientific">Leifsonia stereocauli</name>
    <dbReference type="NCBI Taxonomy" id="3134136"/>
    <lineage>
        <taxon>Bacteria</taxon>
        <taxon>Bacillati</taxon>
        <taxon>Actinomycetota</taxon>
        <taxon>Actinomycetes</taxon>
        <taxon>Micrococcales</taxon>
        <taxon>Microbacteriaceae</taxon>
        <taxon>Leifsonia</taxon>
    </lineage>
</organism>
<evidence type="ECO:0000256" key="7">
    <source>
        <dbReference type="ARBA" id="ARBA00023010"/>
    </source>
</evidence>
<dbReference type="Pfam" id="PF02416">
    <property type="entry name" value="TatA_B_E"/>
    <property type="match status" value="1"/>
</dbReference>
<sequence>MLQNLTGWHFLIILVIILLLFGAPKLPALARSLGQSMKILKTEVASDKKPEEPTTVINADGSTTVTNPDGTTTTTTIRPADAGNAGSTGPAAKN</sequence>
<dbReference type="PANTHER" id="PTHR42982:SF8">
    <property type="entry name" value="SEC-INDEPENDENT PROTEIN TRANSLOCASE PROTEIN TATA"/>
    <property type="match status" value="1"/>
</dbReference>
<keyword evidence="5 9" id="KW-0653">Protein transport</keyword>
<comment type="similarity">
    <text evidence="9">Belongs to the TatA/E family.</text>
</comment>
<keyword evidence="12" id="KW-1185">Reference proteome</keyword>
<keyword evidence="3 9" id="KW-1003">Cell membrane</keyword>
<keyword evidence="4 9" id="KW-0812">Transmembrane</keyword>
<evidence type="ECO:0000256" key="5">
    <source>
        <dbReference type="ARBA" id="ARBA00022927"/>
    </source>
</evidence>
<dbReference type="Proteomes" id="UP001425155">
    <property type="component" value="Unassembled WGS sequence"/>
</dbReference>
<comment type="subcellular location">
    <subcellularLocation>
        <location evidence="1 9">Cell membrane</location>
        <topology evidence="1 9">Single-pass membrane protein</topology>
    </subcellularLocation>
</comment>
<dbReference type="InterPro" id="IPR006312">
    <property type="entry name" value="TatA/E"/>
</dbReference>
<reference evidence="11 12" key="1">
    <citation type="submission" date="2024-03" db="EMBL/GenBank/DDBJ databases">
        <title>YIM 134122 draft genome.</title>
        <authorList>
            <person name="Zuo S."/>
            <person name="Xiong L."/>
        </authorList>
    </citation>
    <scope>NUCLEOTIDE SEQUENCE [LARGE SCALE GENOMIC DNA]</scope>
    <source>
        <strain evidence="11 12">YIM 134122</strain>
    </source>
</reference>
<proteinExistence type="inferred from homology"/>
<dbReference type="EMBL" id="JBCLVG010000001">
    <property type="protein sequence ID" value="MEN1945852.1"/>
    <property type="molecule type" value="Genomic_DNA"/>
</dbReference>
<keyword evidence="6 9" id="KW-1133">Transmembrane helix</keyword>
<evidence type="ECO:0000256" key="10">
    <source>
        <dbReference type="SAM" id="MobiDB-lite"/>
    </source>
</evidence>
<dbReference type="RefSeq" id="WP_342112343.1">
    <property type="nucleotide sequence ID" value="NZ_JBCAUN010000001.1"/>
</dbReference>
<evidence type="ECO:0000313" key="11">
    <source>
        <dbReference type="EMBL" id="MEN1945852.1"/>
    </source>
</evidence>
<evidence type="ECO:0000256" key="4">
    <source>
        <dbReference type="ARBA" id="ARBA00022692"/>
    </source>
</evidence>
<dbReference type="PANTHER" id="PTHR42982">
    <property type="entry name" value="SEC-INDEPENDENT PROTEIN TRANSLOCASE PROTEIN TATA"/>
    <property type="match status" value="1"/>
</dbReference>
<evidence type="ECO:0000256" key="1">
    <source>
        <dbReference type="ARBA" id="ARBA00004162"/>
    </source>
</evidence>
<dbReference type="NCBIfam" id="TIGR01411">
    <property type="entry name" value="tatAE"/>
    <property type="match status" value="1"/>
</dbReference>
<evidence type="ECO:0000256" key="8">
    <source>
        <dbReference type="ARBA" id="ARBA00023136"/>
    </source>
</evidence>
<name>A0ABU9W1H4_9MICO</name>
<dbReference type="HAMAP" id="MF_00236">
    <property type="entry name" value="TatA_E"/>
    <property type="match status" value="1"/>
</dbReference>
<dbReference type="InterPro" id="IPR003369">
    <property type="entry name" value="TatA/B/E"/>
</dbReference>
<comment type="caution">
    <text evidence="11">The sequence shown here is derived from an EMBL/GenBank/DDBJ whole genome shotgun (WGS) entry which is preliminary data.</text>
</comment>
<comment type="function">
    <text evidence="9">Part of the twin-arginine translocation (Tat) system that transports large folded proteins containing a characteristic twin-arginine motif in their signal peptide across membranes. TatA could form the protein-conducting channel of the Tat system.</text>
</comment>
<evidence type="ECO:0000256" key="6">
    <source>
        <dbReference type="ARBA" id="ARBA00022989"/>
    </source>
</evidence>
<comment type="subunit">
    <text evidence="9">The Tat system comprises two distinct complexes: a TatABC complex, containing multiple copies of TatA, TatB and TatC subunits, and a separate TatA complex, containing only TatA subunits. Substrates initially bind to the TatABC complex, which probably triggers association of the separate TatA complex to form the active translocon.</text>
</comment>
<evidence type="ECO:0000256" key="2">
    <source>
        <dbReference type="ARBA" id="ARBA00022448"/>
    </source>
</evidence>
<feature type="compositionally biased region" description="Low complexity" evidence="10">
    <location>
        <begin position="63"/>
        <end position="76"/>
    </location>
</feature>
<feature type="region of interest" description="Disordered" evidence="10">
    <location>
        <begin position="44"/>
        <end position="94"/>
    </location>
</feature>
<accession>A0ABU9W1H4</accession>
<keyword evidence="7 9" id="KW-0811">Translocation</keyword>
<protein>
    <recommendedName>
        <fullName evidence="9">Sec-independent protein translocase protein TatA</fullName>
    </recommendedName>
</protein>
<dbReference type="InterPro" id="IPR026394">
    <property type="entry name" value="RPT_S_cricet"/>
</dbReference>
<evidence type="ECO:0000256" key="9">
    <source>
        <dbReference type="HAMAP-Rule" id="MF_00236"/>
    </source>
</evidence>
<evidence type="ECO:0000256" key="3">
    <source>
        <dbReference type="ARBA" id="ARBA00022475"/>
    </source>
</evidence>
<dbReference type="Pfam" id="PF19079">
    <property type="entry name" value="CFSR"/>
    <property type="match status" value="1"/>
</dbReference>
<evidence type="ECO:0000313" key="12">
    <source>
        <dbReference type="Proteomes" id="UP001425155"/>
    </source>
</evidence>
<gene>
    <name evidence="9 11" type="primary">tatA</name>
    <name evidence="11" type="ORF">WJX64_04780</name>
</gene>
<dbReference type="Gene3D" id="1.20.5.3310">
    <property type="match status" value="1"/>
</dbReference>